<keyword evidence="6 18" id="KW-0812">Transmembrane</keyword>
<evidence type="ECO:0000256" key="18">
    <source>
        <dbReference type="HAMAP-Rule" id="MF_00399"/>
    </source>
</evidence>
<evidence type="ECO:0000256" key="9">
    <source>
        <dbReference type="ARBA" id="ARBA00022982"/>
    </source>
</evidence>
<evidence type="ECO:0000256" key="6">
    <source>
        <dbReference type="ARBA" id="ARBA00022692"/>
    </source>
</evidence>
<gene>
    <name evidence="18 20" type="primary">dsbD</name>
    <name evidence="20" type="ORF">H9Q10_07805</name>
</gene>
<evidence type="ECO:0000313" key="20">
    <source>
        <dbReference type="EMBL" id="MBH5329569.1"/>
    </source>
</evidence>
<dbReference type="SUPFAM" id="SSF52833">
    <property type="entry name" value="Thioredoxin-like"/>
    <property type="match status" value="1"/>
</dbReference>
<keyword evidence="15 18" id="KW-0676">Redox-active center</keyword>
<evidence type="ECO:0000256" key="13">
    <source>
        <dbReference type="ARBA" id="ARBA00023136"/>
    </source>
</evidence>
<keyword evidence="7 18" id="KW-0732">Signal</keyword>
<dbReference type="PROSITE" id="PS00194">
    <property type="entry name" value="THIOREDOXIN_1"/>
    <property type="match status" value="1"/>
</dbReference>
<evidence type="ECO:0000256" key="11">
    <source>
        <dbReference type="ARBA" id="ARBA00023002"/>
    </source>
</evidence>
<dbReference type="Pfam" id="PF02683">
    <property type="entry name" value="DsbD_TM"/>
    <property type="match status" value="1"/>
</dbReference>
<sequence length="593" mass="63040" precursor="true">MFKRFIRFLILPALLGTSLAAQAIDADSLLPAEQAFRPTVIAEEQGVSVQFAIADGYYLYQEKISAATEPAGLLGAAEFSPGKEKEDEFFGKQTVFYRQAAVNLPYQNPPPAAYRLTLSYQGCADAGVCYPPVTQTIEIKGSGIYGNNAGTPAGGNRFTVPQDGAPAASPIPQPRKSPFSLSRDTLGANLLAFFSFGIGLSFTACMYPLLPIVSGIIVGDRANAGKRRGLALSAIYVQGLAVTYAAVGVLAGLTGSLLTVWLQQPWVVLAAAGLIVVLALGMFDVFAIQLPSFIQSYFQQQSSRLSGGKMASVFVMGMLSALIVGPCVAPPLAVALGYIGQTGDAALGGLALYSMALGTGLPLMLVGTFGGHILPKAGAWMNNIKHAFGIILLAVAVYLAAPFLPYGVTVALYALLLVIPGGLLLGKHLRSRQLKPLAMGLGSVLLAGGVFFAVQSVRMQPTALHQALNLLPPQEKAHQVFTAPQQLDQAMRQALADGKPVLLDFYADWCASCKEMEHKTFNQPEVQAAIPGDRIFQIDLTANTPEQRALLKEYGLPGPPGIFVIHPDGRRSSPLIGFTAPQDFIEWYRQQVS</sequence>
<dbReference type="Gene3D" id="2.60.40.1250">
    <property type="entry name" value="Thiol:disulfide interchange protein DsbD, N-terminal domain"/>
    <property type="match status" value="1"/>
</dbReference>
<dbReference type="Pfam" id="PF11412">
    <property type="entry name" value="DsbD_N"/>
    <property type="match status" value="1"/>
</dbReference>
<keyword evidence="3 18" id="KW-0813">Transport</keyword>
<comment type="caution">
    <text evidence="20">The sequence shown here is derived from an EMBL/GenBank/DDBJ whole genome shotgun (WGS) entry which is preliminary data.</text>
</comment>
<dbReference type="PROSITE" id="PS51352">
    <property type="entry name" value="THIOREDOXIN_2"/>
    <property type="match status" value="1"/>
</dbReference>
<dbReference type="Gene3D" id="3.40.30.10">
    <property type="entry name" value="Glutaredoxin"/>
    <property type="match status" value="1"/>
</dbReference>
<feature type="transmembrane region" description="Helical" evidence="18">
    <location>
        <begin position="230"/>
        <end position="254"/>
    </location>
</feature>
<comment type="catalytic activity">
    <reaction evidence="17 18">
        <text>[protein]-dithiol + NADP(+) = [protein]-disulfide + NADPH + H(+)</text>
        <dbReference type="Rhea" id="RHEA:18753"/>
        <dbReference type="Rhea" id="RHEA-COMP:10593"/>
        <dbReference type="Rhea" id="RHEA-COMP:10594"/>
        <dbReference type="ChEBI" id="CHEBI:15378"/>
        <dbReference type="ChEBI" id="CHEBI:29950"/>
        <dbReference type="ChEBI" id="CHEBI:50058"/>
        <dbReference type="ChEBI" id="CHEBI:57783"/>
        <dbReference type="ChEBI" id="CHEBI:58349"/>
        <dbReference type="EC" id="1.8.1.8"/>
    </reaction>
</comment>
<feature type="signal peptide" evidence="18">
    <location>
        <begin position="1"/>
        <end position="23"/>
    </location>
</feature>
<dbReference type="InterPro" id="IPR022910">
    <property type="entry name" value="Thiol_diS_interchange_DbsD"/>
</dbReference>
<dbReference type="InterPro" id="IPR036929">
    <property type="entry name" value="DsbDN_sf"/>
</dbReference>
<evidence type="ECO:0000256" key="12">
    <source>
        <dbReference type="ARBA" id="ARBA00023027"/>
    </source>
</evidence>
<evidence type="ECO:0000256" key="1">
    <source>
        <dbReference type="ARBA" id="ARBA00004429"/>
    </source>
</evidence>
<feature type="transmembrane region" description="Helical" evidence="18">
    <location>
        <begin position="438"/>
        <end position="457"/>
    </location>
</feature>
<keyword evidence="13 18" id="KW-0472">Membrane</keyword>
<accession>A0ABS0NBA8</accession>
<dbReference type="GO" id="GO:0047134">
    <property type="term" value="F:protein-disulfide reductase [NAD(P)H] activity"/>
    <property type="evidence" value="ECO:0007669"/>
    <property type="project" value="UniProtKB-EC"/>
</dbReference>
<keyword evidence="14 18" id="KW-1015">Disulfide bond</keyword>
<feature type="disulfide bond" description="Redox-active" evidence="18">
    <location>
        <begin position="123"/>
        <end position="129"/>
    </location>
</feature>
<dbReference type="NCBIfam" id="NF001419">
    <property type="entry name" value="PRK00293.1"/>
    <property type="match status" value="1"/>
</dbReference>
<keyword evidence="11 18" id="KW-0560">Oxidoreductase</keyword>
<feature type="disulfide bond" description="Redox-active" evidence="18">
    <location>
        <begin position="510"/>
        <end position="513"/>
    </location>
</feature>
<dbReference type="InterPro" id="IPR013766">
    <property type="entry name" value="Thioredoxin_domain"/>
</dbReference>
<dbReference type="InterPro" id="IPR003834">
    <property type="entry name" value="Cyt_c_assmbl_TM_dom"/>
</dbReference>
<dbReference type="InterPro" id="IPR028250">
    <property type="entry name" value="DsbDN"/>
</dbReference>
<dbReference type="InterPro" id="IPR036249">
    <property type="entry name" value="Thioredoxin-like_sf"/>
</dbReference>
<evidence type="ECO:0000256" key="15">
    <source>
        <dbReference type="ARBA" id="ARBA00023284"/>
    </source>
</evidence>
<dbReference type="HAMAP" id="MF_00399">
    <property type="entry name" value="DbsD"/>
    <property type="match status" value="1"/>
</dbReference>
<evidence type="ECO:0000259" key="19">
    <source>
        <dbReference type="PROSITE" id="PS51352"/>
    </source>
</evidence>
<evidence type="ECO:0000256" key="8">
    <source>
        <dbReference type="ARBA" id="ARBA00022748"/>
    </source>
</evidence>
<dbReference type="EC" id="1.8.1.8" evidence="18"/>
<proteinExistence type="inferred from homology"/>
<keyword evidence="10 18" id="KW-1133">Transmembrane helix</keyword>
<feature type="domain" description="Thioredoxin" evidence="19">
    <location>
        <begin position="459"/>
        <end position="593"/>
    </location>
</feature>
<dbReference type="SUPFAM" id="SSF74863">
    <property type="entry name" value="Thiol:disulfide interchange protein DsbD, N-terminal domain (DsbD-alpha)"/>
    <property type="match status" value="1"/>
</dbReference>
<dbReference type="PANTHER" id="PTHR32234">
    <property type="entry name" value="THIOL:DISULFIDE INTERCHANGE PROTEIN DSBD"/>
    <property type="match status" value="1"/>
</dbReference>
<feature type="chain" id="PRO_5044946679" description="Thiol:disulfide interchange protein DsbD" evidence="18">
    <location>
        <begin position="24"/>
        <end position="593"/>
    </location>
</feature>
<evidence type="ECO:0000256" key="10">
    <source>
        <dbReference type="ARBA" id="ARBA00022989"/>
    </source>
</evidence>
<evidence type="ECO:0000256" key="16">
    <source>
        <dbReference type="ARBA" id="ARBA00047388"/>
    </source>
</evidence>
<dbReference type="InterPro" id="IPR017937">
    <property type="entry name" value="Thioredoxin_CS"/>
</dbReference>
<dbReference type="CDD" id="cd02953">
    <property type="entry name" value="DsbDgamma"/>
    <property type="match status" value="1"/>
</dbReference>
<keyword evidence="5 18" id="KW-0997">Cell inner membrane</keyword>
<keyword evidence="8 18" id="KW-0201">Cytochrome c-type biogenesis</keyword>
<dbReference type="Pfam" id="PF13899">
    <property type="entry name" value="Thioredoxin_7"/>
    <property type="match status" value="1"/>
</dbReference>
<evidence type="ECO:0000256" key="5">
    <source>
        <dbReference type="ARBA" id="ARBA00022519"/>
    </source>
</evidence>
<feature type="transmembrane region" description="Helical" evidence="18">
    <location>
        <begin position="311"/>
        <end position="339"/>
    </location>
</feature>
<name>A0ABS0NBA8_9NEIS</name>
<keyword evidence="21" id="KW-1185">Reference proteome</keyword>
<dbReference type="PANTHER" id="PTHR32234:SF0">
    <property type="entry name" value="THIOL:DISULFIDE INTERCHANGE PROTEIN DSBD"/>
    <property type="match status" value="1"/>
</dbReference>
<evidence type="ECO:0000313" key="21">
    <source>
        <dbReference type="Proteomes" id="UP000768471"/>
    </source>
</evidence>
<feature type="transmembrane region" description="Helical" evidence="18">
    <location>
        <begin position="386"/>
        <end position="404"/>
    </location>
</feature>
<comment type="subcellular location">
    <subcellularLocation>
        <location evidence="1 18">Cell inner membrane</location>
        <topology evidence="1 18">Multi-pass membrane protein</topology>
    </subcellularLocation>
</comment>
<evidence type="ECO:0000256" key="7">
    <source>
        <dbReference type="ARBA" id="ARBA00022729"/>
    </source>
</evidence>
<comment type="catalytic activity">
    <reaction evidence="16 18">
        <text>[protein]-dithiol + NAD(+) = [protein]-disulfide + NADH + H(+)</text>
        <dbReference type="Rhea" id="RHEA:18749"/>
        <dbReference type="Rhea" id="RHEA-COMP:10593"/>
        <dbReference type="Rhea" id="RHEA-COMP:10594"/>
        <dbReference type="ChEBI" id="CHEBI:15378"/>
        <dbReference type="ChEBI" id="CHEBI:29950"/>
        <dbReference type="ChEBI" id="CHEBI:50058"/>
        <dbReference type="ChEBI" id="CHEBI:57540"/>
        <dbReference type="ChEBI" id="CHEBI:57945"/>
        <dbReference type="EC" id="1.8.1.8"/>
    </reaction>
</comment>
<organism evidence="20 21">
    <name type="scientific">Eikenella glucosivorans</name>
    <dbReference type="NCBI Taxonomy" id="2766967"/>
    <lineage>
        <taxon>Bacteria</taxon>
        <taxon>Pseudomonadati</taxon>
        <taxon>Pseudomonadota</taxon>
        <taxon>Betaproteobacteria</taxon>
        <taxon>Neisseriales</taxon>
        <taxon>Neisseriaceae</taxon>
        <taxon>Eikenella</taxon>
    </lineage>
</organism>
<evidence type="ECO:0000256" key="4">
    <source>
        <dbReference type="ARBA" id="ARBA00022475"/>
    </source>
</evidence>
<keyword evidence="4 18" id="KW-1003">Cell membrane</keyword>
<keyword evidence="12 18" id="KW-0520">NAD</keyword>
<keyword evidence="9 18" id="KW-0249">Electron transport</keyword>
<dbReference type="EMBL" id="JACSGR010000005">
    <property type="protein sequence ID" value="MBH5329569.1"/>
    <property type="molecule type" value="Genomic_DNA"/>
</dbReference>
<reference evidence="20 21" key="1">
    <citation type="submission" date="2020-09" db="EMBL/GenBank/DDBJ databases">
        <title>Eikenella S3660 sp. nov., isolated from a throat swab.</title>
        <authorList>
            <person name="Buhl M."/>
        </authorList>
    </citation>
    <scope>NUCLEOTIDE SEQUENCE [LARGE SCALE GENOMIC DNA]</scope>
    <source>
        <strain evidence="20 21">S3360</strain>
    </source>
</reference>
<feature type="transmembrane region" description="Helical" evidence="18">
    <location>
        <begin position="190"/>
        <end position="218"/>
    </location>
</feature>
<dbReference type="RefSeq" id="WP_197903393.1">
    <property type="nucleotide sequence ID" value="NZ_JACSGR010000005.1"/>
</dbReference>
<dbReference type="InterPro" id="IPR035671">
    <property type="entry name" value="DsbD_gamma"/>
</dbReference>
<protein>
    <recommendedName>
        <fullName evidence="18">Thiol:disulfide interchange protein DsbD</fullName>
        <ecNumber evidence="18">1.8.1.8</ecNumber>
    </recommendedName>
    <alternativeName>
        <fullName evidence="18">Protein-disulfide reductase</fullName>
        <shortName evidence="18">Disulfide reductase</shortName>
    </alternativeName>
</protein>
<comment type="function">
    <text evidence="18">Required to facilitate the formation of correct disulfide bonds in some periplasmic proteins and for the assembly of the periplasmic c-type cytochromes. Acts by transferring electrons from cytoplasmic thioredoxin to the periplasm. This transfer involves a cascade of disulfide bond formation and reduction steps.</text>
</comment>
<dbReference type="Proteomes" id="UP000768471">
    <property type="component" value="Unassembled WGS sequence"/>
</dbReference>
<feature type="transmembrane region" description="Helical" evidence="18">
    <location>
        <begin position="266"/>
        <end position="290"/>
    </location>
</feature>
<evidence type="ECO:0000256" key="17">
    <source>
        <dbReference type="ARBA" id="ARBA00047804"/>
    </source>
</evidence>
<evidence type="ECO:0000256" key="2">
    <source>
        <dbReference type="ARBA" id="ARBA00007241"/>
    </source>
</evidence>
<feature type="disulfide bond" description="Redox-active" evidence="18">
    <location>
        <begin position="205"/>
        <end position="327"/>
    </location>
</feature>
<feature type="transmembrane region" description="Helical" evidence="18">
    <location>
        <begin position="410"/>
        <end position="426"/>
    </location>
</feature>
<comment type="similarity">
    <text evidence="2 18">Belongs to the thioredoxin family. DsbD subfamily.</text>
</comment>
<evidence type="ECO:0000256" key="14">
    <source>
        <dbReference type="ARBA" id="ARBA00023157"/>
    </source>
</evidence>
<evidence type="ECO:0000256" key="3">
    <source>
        <dbReference type="ARBA" id="ARBA00022448"/>
    </source>
</evidence>
<feature type="transmembrane region" description="Helical" evidence="18">
    <location>
        <begin position="351"/>
        <end position="374"/>
    </location>
</feature>